<dbReference type="PANTHER" id="PTHR24148">
    <property type="entry name" value="ANKYRIN REPEAT DOMAIN-CONTAINING PROTEIN 39 HOMOLOG-RELATED"/>
    <property type="match status" value="1"/>
</dbReference>
<dbReference type="InterPro" id="IPR052895">
    <property type="entry name" value="HetReg/Transcr_Mod"/>
</dbReference>
<name>A0A0C3H4C2_OIDMZ</name>
<dbReference type="STRING" id="913774.A0A0C3H4C2"/>
<dbReference type="HOGENOM" id="CLU_004184_7_3_1"/>
<feature type="domain" description="Heterokaryon incompatibility" evidence="1">
    <location>
        <begin position="1"/>
        <end position="74"/>
    </location>
</feature>
<dbReference type="Pfam" id="PF26639">
    <property type="entry name" value="Het-6_barrel"/>
    <property type="match status" value="1"/>
</dbReference>
<gene>
    <name evidence="2" type="ORF">OIDMADRAFT_144134</name>
</gene>
<dbReference type="EMBL" id="KN832874">
    <property type="protein sequence ID" value="KIN03036.1"/>
    <property type="molecule type" value="Genomic_DNA"/>
</dbReference>
<sequence>MARIYGSATRVCVWLGCTTAQMQPAFELIDAIVSRASSTVTNRAELPNPTSECWSALDIFFSAAWFNRLWVIQEVHSHACTVFCGEYEIRWKDIVLVSRLLLELSTTNDLPTACLAHIMNAIAVLNINSGGQDSATSGIFDRFRHFNCTDQRDKVYALLSFPPLCKLQPPIQPDYSKSVAEVFEEATVRIFTSCQNLSLLSSLEHDCAINEEWPSWVPRWDRSRTTQILHNYASGRAQLSLPRIKYRPKVLTSEGIRISRFSWCGVVIGGEVDKAADNKFKMDPLKQPFQEWLSKYLPKITHSTNPLLLSIAMTLTVGLDLKSNCPPLDLSQFRLDFLAYLTAILPSLDMLGTTQHLSQLLVAEGLAGNLPNFYGAAIRGCGNKRFFCTQNGAFGIGPRAAQAGDHIVLLYGSNAPCVLRTKGPYYQFVGECYLHQHMHGEAIKMAAEELLAIEEFEIR</sequence>
<dbReference type="InterPro" id="IPR010730">
    <property type="entry name" value="HET"/>
</dbReference>
<accession>A0A0C3H4C2</accession>
<reference evidence="2 3" key="1">
    <citation type="submission" date="2014-04" db="EMBL/GenBank/DDBJ databases">
        <authorList>
            <consortium name="DOE Joint Genome Institute"/>
            <person name="Kuo A."/>
            <person name="Martino E."/>
            <person name="Perotto S."/>
            <person name="Kohler A."/>
            <person name="Nagy L.G."/>
            <person name="Floudas D."/>
            <person name="Copeland A."/>
            <person name="Barry K.W."/>
            <person name="Cichocki N."/>
            <person name="Veneault-Fourrey C."/>
            <person name="LaButti K."/>
            <person name="Lindquist E.A."/>
            <person name="Lipzen A."/>
            <person name="Lundell T."/>
            <person name="Morin E."/>
            <person name="Murat C."/>
            <person name="Sun H."/>
            <person name="Tunlid A."/>
            <person name="Henrissat B."/>
            <person name="Grigoriev I.V."/>
            <person name="Hibbett D.S."/>
            <person name="Martin F."/>
            <person name="Nordberg H.P."/>
            <person name="Cantor M.N."/>
            <person name="Hua S.X."/>
        </authorList>
    </citation>
    <scope>NUCLEOTIDE SEQUENCE [LARGE SCALE GENOMIC DNA]</scope>
    <source>
        <strain evidence="2 3">Zn</strain>
    </source>
</reference>
<evidence type="ECO:0000313" key="2">
    <source>
        <dbReference type="EMBL" id="KIN03036.1"/>
    </source>
</evidence>
<dbReference type="OrthoDB" id="3598674at2759"/>
<protein>
    <recommendedName>
        <fullName evidence="1">Heterokaryon incompatibility domain-containing protein</fullName>
    </recommendedName>
</protein>
<reference evidence="3" key="2">
    <citation type="submission" date="2015-01" db="EMBL/GenBank/DDBJ databases">
        <title>Evolutionary Origins and Diversification of the Mycorrhizal Mutualists.</title>
        <authorList>
            <consortium name="DOE Joint Genome Institute"/>
            <consortium name="Mycorrhizal Genomics Consortium"/>
            <person name="Kohler A."/>
            <person name="Kuo A."/>
            <person name="Nagy L.G."/>
            <person name="Floudas D."/>
            <person name="Copeland A."/>
            <person name="Barry K.W."/>
            <person name="Cichocki N."/>
            <person name="Veneault-Fourrey C."/>
            <person name="LaButti K."/>
            <person name="Lindquist E.A."/>
            <person name="Lipzen A."/>
            <person name="Lundell T."/>
            <person name="Morin E."/>
            <person name="Murat C."/>
            <person name="Riley R."/>
            <person name="Ohm R."/>
            <person name="Sun H."/>
            <person name="Tunlid A."/>
            <person name="Henrissat B."/>
            <person name="Grigoriev I.V."/>
            <person name="Hibbett D.S."/>
            <person name="Martin F."/>
        </authorList>
    </citation>
    <scope>NUCLEOTIDE SEQUENCE [LARGE SCALE GENOMIC DNA]</scope>
    <source>
        <strain evidence="3">Zn</strain>
    </source>
</reference>
<keyword evidence="3" id="KW-1185">Reference proteome</keyword>
<organism evidence="2 3">
    <name type="scientific">Oidiodendron maius (strain Zn)</name>
    <dbReference type="NCBI Taxonomy" id="913774"/>
    <lineage>
        <taxon>Eukaryota</taxon>
        <taxon>Fungi</taxon>
        <taxon>Dikarya</taxon>
        <taxon>Ascomycota</taxon>
        <taxon>Pezizomycotina</taxon>
        <taxon>Leotiomycetes</taxon>
        <taxon>Leotiomycetes incertae sedis</taxon>
        <taxon>Myxotrichaceae</taxon>
        <taxon>Oidiodendron</taxon>
    </lineage>
</organism>
<dbReference type="PANTHER" id="PTHR24148:SF64">
    <property type="entry name" value="HETEROKARYON INCOMPATIBILITY DOMAIN-CONTAINING PROTEIN"/>
    <property type="match status" value="1"/>
</dbReference>
<proteinExistence type="predicted"/>
<evidence type="ECO:0000313" key="3">
    <source>
        <dbReference type="Proteomes" id="UP000054321"/>
    </source>
</evidence>
<dbReference type="AlphaFoldDB" id="A0A0C3H4C2"/>
<evidence type="ECO:0000259" key="1">
    <source>
        <dbReference type="Pfam" id="PF06985"/>
    </source>
</evidence>
<dbReference type="Proteomes" id="UP000054321">
    <property type="component" value="Unassembled WGS sequence"/>
</dbReference>
<dbReference type="Pfam" id="PF06985">
    <property type="entry name" value="HET"/>
    <property type="match status" value="1"/>
</dbReference>
<dbReference type="InParanoid" id="A0A0C3H4C2"/>